<evidence type="ECO:0000313" key="2">
    <source>
        <dbReference type="Proteomes" id="UP000789405"/>
    </source>
</evidence>
<dbReference type="EMBL" id="CAJVPY010011797">
    <property type="protein sequence ID" value="CAG8729792.1"/>
    <property type="molecule type" value="Genomic_DNA"/>
</dbReference>
<organism evidence="1 2">
    <name type="scientific">Dentiscutata erythropus</name>
    <dbReference type="NCBI Taxonomy" id="1348616"/>
    <lineage>
        <taxon>Eukaryota</taxon>
        <taxon>Fungi</taxon>
        <taxon>Fungi incertae sedis</taxon>
        <taxon>Mucoromycota</taxon>
        <taxon>Glomeromycotina</taxon>
        <taxon>Glomeromycetes</taxon>
        <taxon>Diversisporales</taxon>
        <taxon>Gigasporaceae</taxon>
        <taxon>Dentiscutata</taxon>
    </lineage>
</organism>
<proteinExistence type="predicted"/>
<name>A0A9N9IBC8_9GLOM</name>
<gene>
    <name evidence="1" type="ORF">DERYTH_LOCUS15019</name>
</gene>
<dbReference type="OrthoDB" id="2308682at2759"/>
<dbReference type="AlphaFoldDB" id="A0A9N9IBC8"/>
<evidence type="ECO:0000313" key="1">
    <source>
        <dbReference type="EMBL" id="CAG8729792.1"/>
    </source>
</evidence>
<protein>
    <submittedName>
        <fullName evidence="1">18829_t:CDS:1</fullName>
    </submittedName>
</protein>
<reference evidence="1" key="1">
    <citation type="submission" date="2021-06" db="EMBL/GenBank/DDBJ databases">
        <authorList>
            <person name="Kallberg Y."/>
            <person name="Tangrot J."/>
            <person name="Rosling A."/>
        </authorList>
    </citation>
    <scope>NUCLEOTIDE SEQUENCE</scope>
    <source>
        <strain evidence="1">MA453B</strain>
    </source>
</reference>
<keyword evidence="2" id="KW-1185">Reference proteome</keyword>
<dbReference type="Proteomes" id="UP000789405">
    <property type="component" value="Unassembled WGS sequence"/>
</dbReference>
<sequence length="143" mass="16551">MYYNLLISETFIVPGVQKNLRQCNFKHTTSSTNTVNIEHFSLSNENFEKPSYKITASSIFDILKLSDLRLWSERREMYDGEWRVEALGDVVFKYKHKPKPNITVKINEPEQVMIYKSTKNSEKVTGVPSLLIQTATPRESTSD</sequence>
<comment type="caution">
    <text evidence="1">The sequence shown here is derived from an EMBL/GenBank/DDBJ whole genome shotgun (WGS) entry which is preliminary data.</text>
</comment>
<accession>A0A9N9IBC8</accession>